<name>A0AAW0LZX6_QUESU</name>
<dbReference type="Proteomes" id="UP000237347">
    <property type="component" value="Unassembled WGS sequence"/>
</dbReference>
<reference evidence="2 3" key="1">
    <citation type="journal article" date="2018" name="Sci. Data">
        <title>The draft genome sequence of cork oak.</title>
        <authorList>
            <person name="Ramos A.M."/>
            <person name="Usie A."/>
            <person name="Barbosa P."/>
            <person name="Barros P.M."/>
            <person name="Capote T."/>
            <person name="Chaves I."/>
            <person name="Simoes F."/>
            <person name="Abreu I."/>
            <person name="Carrasquinho I."/>
            <person name="Faro C."/>
            <person name="Guimaraes J.B."/>
            <person name="Mendonca D."/>
            <person name="Nobrega F."/>
            <person name="Rodrigues L."/>
            <person name="Saibo N.J.M."/>
            <person name="Varela M.C."/>
            <person name="Egas C."/>
            <person name="Matos J."/>
            <person name="Miguel C.M."/>
            <person name="Oliveira M.M."/>
            <person name="Ricardo C.P."/>
            <person name="Goncalves S."/>
        </authorList>
    </citation>
    <scope>NUCLEOTIDE SEQUENCE [LARGE SCALE GENOMIC DNA]</scope>
    <source>
        <strain evidence="3">cv. HL8</strain>
    </source>
</reference>
<feature type="transmembrane region" description="Helical" evidence="1">
    <location>
        <begin position="38"/>
        <end position="58"/>
    </location>
</feature>
<dbReference type="PANTHER" id="PTHR34048:SF5">
    <property type="entry name" value="INNER MEMBRANE LOCALIZED PROTEIN"/>
    <property type="match status" value="1"/>
</dbReference>
<keyword evidence="3" id="KW-1185">Reference proteome</keyword>
<evidence type="ECO:0000313" key="3">
    <source>
        <dbReference type="Proteomes" id="UP000237347"/>
    </source>
</evidence>
<keyword evidence="1" id="KW-1133">Transmembrane helix</keyword>
<sequence length="259" mass="26937">MHTEQAQPQASTPIGDVGLRLISGLGCGDGGRPNTASIFVGGFVLGGMVVGTLGCIYAPQISKALAGVDRKDLMRKLPKFIYDEEKALEVRSCSCICNPLNYSLCVTRKILTEKIAQLNSAIDDVSAHLHGDDAPNGAIVNSDEVGASMWGLSAPTATTSKAVDGAGNLRKNQLQQGGSTGFNLIIGKQFRVSQVDPTVGDAQFLGLLNDRVQLGPEIGVFHGRNLLGLIVSATITTDKVLEGGFGGGSGGGRSREAID</sequence>
<accession>A0AAW0LZX6</accession>
<proteinExistence type="predicted"/>
<protein>
    <submittedName>
        <fullName evidence="2">Uncharacterized protein</fullName>
    </submittedName>
</protein>
<evidence type="ECO:0000313" key="2">
    <source>
        <dbReference type="EMBL" id="KAK7856153.1"/>
    </source>
</evidence>
<dbReference type="InterPro" id="IPR040377">
    <property type="entry name" value="Ssl2009-like"/>
</dbReference>
<dbReference type="PANTHER" id="PTHR34048">
    <property type="entry name" value="LOW-DENSITY RECEPTOR-LIKE PROTEIN"/>
    <property type="match status" value="1"/>
</dbReference>
<dbReference type="AlphaFoldDB" id="A0AAW0LZX6"/>
<dbReference type="EMBL" id="PKMF04000039">
    <property type="protein sequence ID" value="KAK7856153.1"/>
    <property type="molecule type" value="Genomic_DNA"/>
</dbReference>
<keyword evidence="1" id="KW-0812">Transmembrane</keyword>
<organism evidence="2 3">
    <name type="scientific">Quercus suber</name>
    <name type="common">Cork oak</name>
    <dbReference type="NCBI Taxonomy" id="58331"/>
    <lineage>
        <taxon>Eukaryota</taxon>
        <taxon>Viridiplantae</taxon>
        <taxon>Streptophyta</taxon>
        <taxon>Embryophyta</taxon>
        <taxon>Tracheophyta</taxon>
        <taxon>Spermatophyta</taxon>
        <taxon>Magnoliopsida</taxon>
        <taxon>eudicotyledons</taxon>
        <taxon>Gunneridae</taxon>
        <taxon>Pentapetalae</taxon>
        <taxon>rosids</taxon>
        <taxon>fabids</taxon>
        <taxon>Fagales</taxon>
        <taxon>Fagaceae</taxon>
        <taxon>Quercus</taxon>
    </lineage>
</organism>
<comment type="caution">
    <text evidence="2">The sequence shown here is derived from an EMBL/GenBank/DDBJ whole genome shotgun (WGS) entry which is preliminary data.</text>
</comment>
<keyword evidence="1" id="KW-0472">Membrane</keyword>
<gene>
    <name evidence="2" type="ORF">CFP56_025004</name>
</gene>
<dbReference type="GO" id="GO:0009535">
    <property type="term" value="C:chloroplast thylakoid membrane"/>
    <property type="evidence" value="ECO:0007669"/>
    <property type="project" value="TreeGrafter"/>
</dbReference>
<evidence type="ECO:0000256" key="1">
    <source>
        <dbReference type="SAM" id="Phobius"/>
    </source>
</evidence>
<dbReference type="GO" id="GO:0009706">
    <property type="term" value="C:chloroplast inner membrane"/>
    <property type="evidence" value="ECO:0007669"/>
    <property type="project" value="TreeGrafter"/>
</dbReference>